<evidence type="ECO:0000313" key="1">
    <source>
        <dbReference type="EMBL" id="CAG8856796.1"/>
    </source>
</evidence>
<gene>
    <name evidence="1" type="ORF">GMARGA_LOCUS45617</name>
</gene>
<accession>A0ABN7XR64</accession>
<feature type="non-terminal residue" evidence="1">
    <location>
        <position position="50"/>
    </location>
</feature>
<comment type="caution">
    <text evidence="1">The sequence shown here is derived from an EMBL/GenBank/DDBJ whole genome shotgun (WGS) entry which is preliminary data.</text>
</comment>
<dbReference type="EMBL" id="CAJVQB010163952">
    <property type="protein sequence ID" value="CAG8856796.1"/>
    <property type="molecule type" value="Genomic_DNA"/>
</dbReference>
<proteinExistence type="predicted"/>
<organism evidence="1 2">
    <name type="scientific">Gigaspora margarita</name>
    <dbReference type="NCBI Taxonomy" id="4874"/>
    <lineage>
        <taxon>Eukaryota</taxon>
        <taxon>Fungi</taxon>
        <taxon>Fungi incertae sedis</taxon>
        <taxon>Mucoromycota</taxon>
        <taxon>Glomeromycotina</taxon>
        <taxon>Glomeromycetes</taxon>
        <taxon>Diversisporales</taxon>
        <taxon>Gigasporaceae</taxon>
        <taxon>Gigaspora</taxon>
    </lineage>
</organism>
<dbReference type="Proteomes" id="UP000789901">
    <property type="component" value="Unassembled WGS sequence"/>
</dbReference>
<reference evidence="1 2" key="1">
    <citation type="submission" date="2021-06" db="EMBL/GenBank/DDBJ databases">
        <authorList>
            <person name="Kallberg Y."/>
            <person name="Tangrot J."/>
            <person name="Rosling A."/>
        </authorList>
    </citation>
    <scope>NUCLEOTIDE SEQUENCE [LARGE SCALE GENOMIC DNA]</scope>
    <source>
        <strain evidence="1 2">120-4 pot B 10/14</strain>
    </source>
</reference>
<feature type="non-terminal residue" evidence="1">
    <location>
        <position position="1"/>
    </location>
</feature>
<name>A0ABN7XR64_GIGMA</name>
<evidence type="ECO:0000313" key="2">
    <source>
        <dbReference type="Proteomes" id="UP000789901"/>
    </source>
</evidence>
<protein>
    <submittedName>
        <fullName evidence="1">43151_t:CDS:1</fullName>
    </submittedName>
</protein>
<keyword evidence="2" id="KW-1185">Reference proteome</keyword>
<sequence length="50" mass="6018">NSARTFYYDYSNNSYIVAQYAAGNKIFQSRYKIIELGHYLQNVKYTQKRK</sequence>